<feature type="coiled-coil region" evidence="1">
    <location>
        <begin position="60"/>
        <end position="87"/>
    </location>
</feature>
<dbReference type="PANTHER" id="PTHR33215:SF13">
    <property type="entry name" value="PROTEIN DISTAL ANTENNA"/>
    <property type="match status" value="1"/>
</dbReference>
<dbReference type="InterPro" id="IPR051839">
    <property type="entry name" value="RD_transcriptional_regulator"/>
</dbReference>
<dbReference type="Proteomes" id="UP000070659">
    <property type="component" value="Unassembled WGS sequence"/>
</dbReference>
<sequence length="99" mass="11700">MGRPSKYSEEFRRDAVALVRERQRPVKQVARELGVNPETLRGWVKRDRIDRGEGAPGELTTAEREELRALRREVRVLREEREILKKAAAFFARKTDQRR</sequence>
<organism evidence="2 3">
    <name type="scientific">Carbonactinospora thermoautotrophica</name>
    <dbReference type="NCBI Taxonomy" id="1469144"/>
    <lineage>
        <taxon>Bacteria</taxon>
        <taxon>Bacillati</taxon>
        <taxon>Actinomycetota</taxon>
        <taxon>Actinomycetes</taxon>
        <taxon>Kitasatosporales</taxon>
        <taxon>Carbonactinosporaceae</taxon>
        <taxon>Carbonactinospora</taxon>
    </lineage>
</organism>
<protein>
    <submittedName>
        <fullName evidence="2">Transposase</fullName>
    </submittedName>
</protein>
<dbReference type="Gene3D" id="1.10.10.60">
    <property type="entry name" value="Homeodomain-like"/>
    <property type="match status" value="1"/>
</dbReference>
<name>A0A132N7B6_9ACTN</name>
<dbReference type="InterPro" id="IPR002514">
    <property type="entry name" value="Transposase_8"/>
</dbReference>
<dbReference type="GO" id="GO:0004803">
    <property type="term" value="F:transposase activity"/>
    <property type="evidence" value="ECO:0007669"/>
    <property type="project" value="InterPro"/>
</dbReference>
<dbReference type="GO" id="GO:0006313">
    <property type="term" value="P:DNA transposition"/>
    <property type="evidence" value="ECO:0007669"/>
    <property type="project" value="InterPro"/>
</dbReference>
<accession>A0A132N7B6</accession>
<dbReference type="Pfam" id="PF01527">
    <property type="entry name" value="HTH_Tnp_1"/>
    <property type="match status" value="1"/>
</dbReference>
<comment type="caution">
    <text evidence="2">The sequence shown here is derived from an EMBL/GenBank/DDBJ whole genome shotgun (WGS) entry which is preliminary data.</text>
</comment>
<dbReference type="PANTHER" id="PTHR33215">
    <property type="entry name" value="PROTEIN DISTAL ANTENNA"/>
    <property type="match status" value="1"/>
</dbReference>
<dbReference type="GO" id="GO:0003677">
    <property type="term" value="F:DNA binding"/>
    <property type="evidence" value="ECO:0007669"/>
    <property type="project" value="InterPro"/>
</dbReference>
<evidence type="ECO:0000313" key="3">
    <source>
        <dbReference type="Proteomes" id="UP000070659"/>
    </source>
</evidence>
<dbReference type="SUPFAM" id="SSF46689">
    <property type="entry name" value="Homeodomain-like"/>
    <property type="match status" value="1"/>
</dbReference>
<evidence type="ECO:0000256" key="1">
    <source>
        <dbReference type="SAM" id="Coils"/>
    </source>
</evidence>
<keyword evidence="1" id="KW-0175">Coiled coil</keyword>
<proteinExistence type="predicted"/>
<gene>
    <name evidence="2" type="ORF">TH66_00100</name>
</gene>
<reference evidence="2 3" key="1">
    <citation type="submission" date="2015-02" db="EMBL/GenBank/DDBJ databases">
        <title>Physiological reanalysis, assessment of diazotrophy, and genome sequences of multiple isolates of Streptomyces thermoautotrophicus.</title>
        <authorList>
            <person name="MacKellar D.C."/>
            <person name="Lieber L."/>
            <person name="Norman J."/>
            <person name="Bolger A."/>
            <person name="Tobin C."/>
            <person name="Murray J.W."/>
            <person name="Prell J."/>
        </authorList>
    </citation>
    <scope>NUCLEOTIDE SEQUENCE [LARGE SCALE GENOMIC DNA]</scope>
    <source>
        <strain evidence="2 3">UBT1</strain>
    </source>
</reference>
<dbReference type="PATRIC" id="fig|1469144.8.peg.1697"/>
<evidence type="ECO:0000313" key="2">
    <source>
        <dbReference type="EMBL" id="KWX06041.1"/>
    </source>
</evidence>
<dbReference type="AlphaFoldDB" id="A0A132N7B6"/>
<dbReference type="InterPro" id="IPR009057">
    <property type="entry name" value="Homeodomain-like_sf"/>
</dbReference>
<dbReference type="EMBL" id="JYIJ01000007">
    <property type="protein sequence ID" value="KWX06041.1"/>
    <property type="molecule type" value="Genomic_DNA"/>
</dbReference>